<proteinExistence type="predicted"/>
<comment type="caution">
    <text evidence="2">The sequence shown here is derived from an EMBL/GenBank/DDBJ whole genome shotgun (WGS) entry which is preliminary data.</text>
</comment>
<dbReference type="AlphaFoldDB" id="A0A4Z2FAF4"/>
<dbReference type="Proteomes" id="UP000314294">
    <property type="component" value="Unassembled WGS sequence"/>
</dbReference>
<feature type="domain" description="PH" evidence="1">
    <location>
        <begin position="1"/>
        <end position="22"/>
    </location>
</feature>
<dbReference type="EMBL" id="SRLO01001500">
    <property type="protein sequence ID" value="TNN37342.1"/>
    <property type="molecule type" value="Genomic_DNA"/>
</dbReference>
<accession>A0A4Z2FAF4</accession>
<dbReference type="InterPro" id="IPR001849">
    <property type="entry name" value="PH_domain"/>
</dbReference>
<protein>
    <recommendedName>
        <fullName evidence="1">PH domain-containing protein</fullName>
    </recommendedName>
</protein>
<evidence type="ECO:0000313" key="3">
    <source>
        <dbReference type="Proteomes" id="UP000314294"/>
    </source>
</evidence>
<reference evidence="2 3" key="1">
    <citation type="submission" date="2019-03" db="EMBL/GenBank/DDBJ databases">
        <title>First draft genome of Liparis tanakae, snailfish: a comprehensive survey of snailfish specific genes.</title>
        <authorList>
            <person name="Kim W."/>
            <person name="Song I."/>
            <person name="Jeong J.-H."/>
            <person name="Kim D."/>
            <person name="Kim S."/>
            <person name="Ryu S."/>
            <person name="Song J.Y."/>
            <person name="Lee S.K."/>
        </authorList>
    </citation>
    <scope>NUCLEOTIDE SEQUENCE [LARGE SCALE GENOMIC DNA]</scope>
    <source>
        <tissue evidence="2">Muscle</tissue>
    </source>
</reference>
<dbReference type="PROSITE" id="PS50003">
    <property type="entry name" value="PH_DOMAIN"/>
    <property type="match status" value="1"/>
</dbReference>
<sequence>MHSSSVRQELHAWVATVRTLLERDYMLKDRLVASDAAGARSLSGDKDCRGEMLKECQHAT</sequence>
<keyword evidence="3" id="KW-1185">Reference proteome</keyword>
<evidence type="ECO:0000259" key="1">
    <source>
        <dbReference type="PROSITE" id="PS50003"/>
    </source>
</evidence>
<name>A0A4Z2FAF4_9TELE</name>
<gene>
    <name evidence="2" type="ORF">EYF80_052495</name>
</gene>
<evidence type="ECO:0000313" key="2">
    <source>
        <dbReference type="EMBL" id="TNN37342.1"/>
    </source>
</evidence>
<organism evidence="2 3">
    <name type="scientific">Liparis tanakae</name>
    <name type="common">Tanaka's snailfish</name>
    <dbReference type="NCBI Taxonomy" id="230148"/>
    <lineage>
        <taxon>Eukaryota</taxon>
        <taxon>Metazoa</taxon>
        <taxon>Chordata</taxon>
        <taxon>Craniata</taxon>
        <taxon>Vertebrata</taxon>
        <taxon>Euteleostomi</taxon>
        <taxon>Actinopterygii</taxon>
        <taxon>Neopterygii</taxon>
        <taxon>Teleostei</taxon>
        <taxon>Neoteleostei</taxon>
        <taxon>Acanthomorphata</taxon>
        <taxon>Eupercaria</taxon>
        <taxon>Perciformes</taxon>
        <taxon>Cottioidei</taxon>
        <taxon>Cottales</taxon>
        <taxon>Liparidae</taxon>
        <taxon>Liparis</taxon>
    </lineage>
</organism>